<proteinExistence type="inferred from homology"/>
<dbReference type="Proteomes" id="UP000321039">
    <property type="component" value="Unassembled WGS sequence"/>
</dbReference>
<dbReference type="InterPro" id="IPR012910">
    <property type="entry name" value="Plug_dom"/>
</dbReference>
<evidence type="ECO:0000259" key="14">
    <source>
        <dbReference type="Pfam" id="PF07715"/>
    </source>
</evidence>
<evidence type="ECO:0000256" key="3">
    <source>
        <dbReference type="ARBA" id="ARBA00022452"/>
    </source>
</evidence>
<organism evidence="15 16">
    <name type="scientific">Parahaliea maris</name>
    <dbReference type="NCBI Taxonomy" id="2716870"/>
    <lineage>
        <taxon>Bacteria</taxon>
        <taxon>Pseudomonadati</taxon>
        <taxon>Pseudomonadota</taxon>
        <taxon>Gammaproteobacteria</taxon>
        <taxon>Cellvibrionales</taxon>
        <taxon>Halieaceae</taxon>
        <taxon>Parahaliea</taxon>
    </lineage>
</organism>
<gene>
    <name evidence="15" type="ORF">FV139_02610</name>
</gene>
<evidence type="ECO:0000256" key="8">
    <source>
        <dbReference type="ARBA" id="ARBA00023077"/>
    </source>
</evidence>
<evidence type="ECO:0000256" key="4">
    <source>
        <dbReference type="ARBA" id="ARBA00022496"/>
    </source>
</evidence>
<dbReference type="GO" id="GO:0006826">
    <property type="term" value="P:iron ion transport"/>
    <property type="evidence" value="ECO:0007669"/>
    <property type="project" value="UniProtKB-KW"/>
</dbReference>
<keyword evidence="5 11" id="KW-0812">Transmembrane</keyword>
<keyword evidence="7" id="KW-0406">Ion transport</keyword>
<sequence length="899" mass="98353">MFKKNAIAAAVAFSAAVAGDLALAEDRQVHALRGDDFVLDEVLVTARKRVENLQSVPIAVDAFTEQQLEEKAITSLADVAKYSPSLTFEQGVLPNDTRPTIRGMNISRGRPNVAILVDGIDVSSETLTVAGGGAFVNMGLMDLERIEVIKGPQSVTYGRSAFAGAVNYITKRPDASEGFNGYIEAEVNDYGYLKGQGGASFAIVPDVLAAGLTFTTSDFDGYYENPNTGGDLGGVEQDGVAFSLNFTPEGMFSAYFRAEYSEDSYTPRAIAVSPSLSNASAPGDFFLSGSLGKGAVNTPIPGGIRGVPEPTAEQCAGSMSFAYLFGQPIACASMLMGEVDTLGESDIDQSPNPLTGKDFDGTSIENLRTSLELAWSLDSIDIVSLTAYSDNETSVSEDFDLTNFDLESLGPGSANFDPQYAFANPFGPFPDFTPLGNDPTAAMTQFGVNTNSDTSFEYQQFSQEIRISGDVGNLEWMLDGLYWEEEMDAVMNQMWWARESMDATYWDSILSRFADPTCAVPGKVDTCMLFSGIQTEMTPLPIPMSRDTDHWSIAASFTYNFTDALRMTVEGRYLEETLEYESLPLDTFINGFLNMPYFDPVTFSFVPEVQKRSLDYDAFVPRVSVDWQANDDVFLYASVGEGFKPGGIATTDGNGDISTGEYEPEELLAYEIGFKTDLLENRLRLNAAAFYNDYTDQQVPFFVTSMAGVSNVSVTNAGKSEVIGAEMEAIYRPSANWTFRLAYTHNETEYKEFSISDVGVPGTYDKVQSGNPEGDFAGKAFTNTPEDLMILSIRYDGQFNNGWHYFTELFGSYESKEYMDAGNLSYLPEVWLADFSAGLSSDKWQVTAYVNNLTDEDRAQSGLGNVSYGFMPAGQVPPFSVSQILRDPRTFGIRARFRF</sequence>
<keyword evidence="3 11" id="KW-1134">Transmembrane beta strand</keyword>
<evidence type="ECO:0000256" key="5">
    <source>
        <dbReference type="ARBA" id="ARBA00022692"/>
    </source>
</evidence>
<evidence type="ECO:0000256" key="7">
    <source>
        <dbReference type="ARBA" id="ARBA00023065"/>
    </source>
</evidence>
<keyword evidence="10 11" id="KW-0998">Cell outer membrane</keyword>
<keyword evidence="8 12" id="KW-0798">TonB box</keyword>
<dbReference type="PROSITE" id="PS52016">
    <property type="entry name" value="TONB_DEPENDENT_REC_3"/>
    <property type="match status" value="1"/>
</dbReference>
<evidence type="ECO:0000256" key="10">
    <source>
        <dbReference type="ARBA" id="ARBA00023237"/>
    </source>
</evidence>
<dbReference type="SUPFAM" id="SSF56935">
    <property type="entry name" value="Porins"/>
    <property type="match status" value="1"/>
</dbReference>
<dbReference type="InterPro" id="IPR039426">
    <property type="entry name" value="TonB-dep_rcpt-like"/>
</dbReference>
<dbReference type="AlphaFoldDB" id="A0A5C9A640"/>
<accession>A0A5C9A640</accession>
<evidence type="ECO:0000256" key="1">
    <source>
        <dbReference type="ARBA" id="ARBA00004571"/>
    </source>
</evidence>
<keyword evidence="9 11" id="KW-0472">Membrane</keyword>
<evidence type="ECO:0000313" key="16">
    <source>
        <dbReference type="Proteomes" id="UP000321039"/>
    </source>
</evidence>
<keyword evidence="16" id="KW-1185">Reference proteome</keyword>
<evidence type="ECO:0000256" key="11">
    <source>
        <dbReference type="PROSITE-ProRule" id="PRU01360"/>
    </source>
</evidence>
<protein>
    <submittedName>
        <fullName evidence="15">TonB-dependent receptor</fullName>
    </submittedName>
</protein>
<feature type="domain" description="TonB-dependent receptor-like beta-barrel" evidence="13">
    <location>
        <begin position="363"/>
        <end position="853"/>
    </location>
</feature>
<dbReference type="GO" id="GO:0009279">
    <property type="term" value="C:cell outer membrane"/>
    <property type="evidence" value="ECO:0007669"/>
    <property type="project" value="UniProtKB-SubCell"/>
</dbReference>
<dbReference type="EMBL" id="VRZA01000001">
    <property type="protein sequence ID" value="TXS96403.1"/>
    <property type="molecule type" value="Genomic_DNA"/>
</dbReference>
<comment type="similarity">
    <text evidence="11 12">Belongs to the TonB-dependent receptor family.</text>
</comment>
<reference evidence="15 16" key="1">
    <citation type="submission" date="2019-08" db="EMBL/GenBank/DDBJ databases">
        <title>Parahaliea maris sp. nov., isolated from the surface seawater.</title>
        <authorList>
            <person name="Liu Y."/>
        </authorList>
    </citation>
    <scope>NUCLEOTIDE SEQUENCE [LARGE SCALE GENOMIC DNA]</scope>
    <source>
        <strain evidence="15 16">HSLHS9</strain>
    </source>
</reference>
<keyword evidence="2 11" id="KW-0813">Transport</keyword>
<dbReference type="Pfam" id="PF00593">
    <property type="entry name" value="TonB_dep_Rec_b-barrel"/>
    <property type="match status" value="1"/>
</dbReference>
<dbReference type="Gene3D" id="2.40.170.20">
    <property type="entry name" value="TonB-dependent receptor, beta-barrel domain"/>
    <property type="match status" value="2"/>
</dbReference>
<dbReference type="InterPro" id="IPR036942">
    <property type="entry name" value="Beta-barrel_TonB_sf"/>
</dbReference>
<dbReference type="PANTHER" id="PTHR32552">
    <property type="entry name" value="FERRICHROME IRON RECEPTOR-RELATED"/>
    <property type="match status" value="1"/>
</dbReference>
<dbReference type="PANTHER" id="PTHR32552:SF81">
    <property type="entry name" value="TONB-DEPENDENT OUTER MEMBRANE RECEPTOR"/>
    <property type="match status" value="1"/>
</dbReference>
<evidence type="ECO:0000256" key="9">
    <source>
        <dbReference type="ARBA" id="ARBA00023136"/>
    </source>
</evidence>
<dbReference type="Pfam" id="PF07715">
    <property type="entry name" value="Plug"/>
    <property type="match status" value="1"/>
</dbReference>
<evidence type="ECO:0000313" key="15">
    <source>
        <dbReference type="EMBL" id="TXS96403.1"/>
    </source>
</evidence>
<keyword evidence="15" id="KW-0675">Receptor</keyword>
<keyword evidence="4" id="KW-0410">Iron transport</keyword>
<evidence type="ECO:0000256" key="12">
    <source>
        <dbReference type="RuleBase" id="RU003357"/>
    </source>
</evidence>
<evidence type="ECO:0000259" key="13">
    <source>
        <dbReference type="Pfam" id="PF00593"/>
    </source>
</evidence>
<comment type="subcellular location">
    <subcellularLocation>
        <location evidence="1 11">Cell outer membrane</location>
        <topology evidence="1 11">Multi-pass membrane protein</topology>
    </subcellularLocation>
</comment>
<name>A0A5C9A640_9GAMM</name>
<keyword evidence="6" id="KW-0408">Iron</keyword>
<evidence type="ECO:0000256" key="6">
    <source>
        <dbReference type="ARBA" id="ARBA00023004"/>
    </source>
</evidence>
<comment type="caution">
    <text evidence="15">The sequence shown here is derived from an EMBL/GenBank/DDBJ whole genome shotgun (WGS) entry which is preliminary data.</text>
</comment>
<feature type="domain" description="TonB-dependent receptor plug" evidence="14">
    <location>
        <begin position="53"/>
        <end position="165"/>
    </location>
</feature>
<dbReference type="InterPro" id="IPR000531">
    <property type="entry name" value="Beta-barrel_TonB"/>
</dbReference>
<evidence type="ECO:0000256" key="2">
    <source>
        <dbReference type="ARBA" id="ARBA00022448"/>
    </source>
</evidence>
<dbReference type="RefSeq" id="WP_148066675.1">
    <property type="nucleotide sequence ID" value="NZ_VRZA01000001.1"/>
</dbReference>